<reference evidence="2 3" key="1">
    <citation type="submission" date="2014-06" db="EMBL/GenBank/DDBJ databases">
        <authorList>
            <person name="Swart Estienne"/>
        </authorList>
    </citation>
    <scope>NUCLEOTIDE SEQUENCE [LARGE SCALE GENOMIC DNA]</scope>
    <source>
        <strain evidence="2 3">130c</strain>
    </source>
</reference>
<feature type="transmembrane region" description="Helical" evidence="1">
    <location>
        <begin position="425"/>
        <end position="443"/>
    </location>
</feature>
<proteinExistence type="predicted"/>
<dbReference type="Proteomes" id="UP000039865">
    <property type="component" value="Unassembled WGS sequence"/>
</dbReference>
<keyword evidence="3" id="KW-1185">Reference proteome</keyword>
<evidence type="ECO:0000313" key="2">
    <source>
        <dbReference type="EMBL" id="CDW72519.1"/>
    </source>
</evidence>
<evidence type="ECO:0000256" key="1">
    <source>
        <dbReference type="SAM" id="Phobius"/>
    </source>
</evidence>
<protein>
    <recommendedName>
        <fullName evidence="4">YHYH domain-containing protein</fullName>
    </recommendedName>
</protein>
<dbReference type="AlphaFoldDB" id="A0A077ZSI2"/>
<dbReference type="EMBL" id="CCKQ01001413">
    <property type="protein sequence ID" value="CDW72519.1"/>
    <property type="molecule type" value="Genomic_DNA"/>
</dbReference>
<gene>
    <name evidence="2" type="primary">Contig16890.g820</name>
    <name evidence="2" type="ORF">STYLEM_1481</name>
</gene>
<keyword evidence="1" id="KW-0472">Membrane</keyword>
<evidence type="ECO:0000313" key="3">
    <source>
        <dbReference type="Proteomes" id="UP000039865"/>
    </source>
</evidence>
<keyword evidence="1" id="KW-0812">Transmembrane</keyword>
<dbReference type="InParanoid" id="A0A077ZSI2"/>
<dbReference type="OrthoDB" id="185085at2759"/>
<accession>A0A077ZSI2</accession>
<sequence>MAETLVLNNSGKDKLFGIHETSNQTRLLKKFIPKNSQVGILGMIVLGYILCPIQKVQGAASFFGNTLASCEEFAATFDNTCGRSTYYVRDSGSDPFSGMDGAEVSCVVGTTCPFTGATVTEDTPCVWERKLCVTCASYGLNAAKIRIQSNGLPNHCYSPDQPPNEVDIDFEVVYNWQAPRNRLFKNLTTTAQLDAVVCNATTYLNDKINNTLADLEVFGDYSLNETVGITINGVLLKSGVNATGYDVLYPKKKKNEYIGRLDLDACLGTTLATSTGIQELGGTEDASSDGVYHYHSMSPCIYSGSAQEYNFTCDKEPNCKKNVYKYISQNVTDSLRSIYPVGLAKDGRMIYSPFRIDGNVWDSCDVDVCNGRYFNGYYGYVMTPFFPYSVGCWGPGNNIQDKKIIASCSSNSRQCPYEGKFGANSLYLSAFSMVSLLAMMVFLA</sequence>
<organism evidence="2 3">
    <name type="scientific">Stylonychia lemnae</name>
    <name type="common">Ciliate</name>
    <dbReference type="NCBI Taxonomy" id="5949"/>
    <lineage>
        <taxon>Eukaryota</taxon>
        <taxon>Sar</taxon>
        <taxon>Alveolata</taxon>
        <taxon>Ciliophora</taxon>
        <taxon>Intramacronucleata</taxon>
        <taxon>Spirotrichea</taxon>
        <taxon>Stichotrichia</taxon>
        <taxon>Sporadotrichida</taxon>
        <taxon>Oxytrichidae</taxon>
        <taxon>Stylonychinae</taxon>
        <taxon>Stylonychia</taxon>
    </lineage>
</organism>
<name>A0A077ZSI2_STYLE</name>
<evidence type="ECO:0008006" key="4">
    <source>
        <dbReference type="Google" id="ProtNLM"/>
    </source>
</evidence>
<keyword evidence="1" id="KW-1133">Transmembrane helix</keyword>